<dbReference type="AlphaFoldDB" id="A0A565CAZ7"/>
<dbReference type="EMBL" id="CABITT030000007">
    <property type="protein sequence ID" value="VVB10758.1"/>
    <property type="molecule type" value="Genomic_DNA"/>
</dbReference>
<dbReference type="PANTHER" id="PTHR33476:SF22">
    <property type="entry name" value="PROTEIN POLAR LOCALIZATION DURING ASYMMETRIC DIVISION AND REDISTRIBUTION"/>
    <property type="match status" value="1"/>
</dbReference>
<evidence type="ECO:0000256" key="1">
    <source>
        <dbReference type="SAM" id="Coils"/>
    </source>
</evidence>
<evidence type="ECO:0000256" key="2">
    <source>
        <dbReference type="SAM" id="MobiDB-lite"/>
    </source>
</evidence>
<sequence length="345" mass="39781">MEGSRRRRGDGCTVVECYTPRKAVARWLSGLRSSKLGKREAMEEQEDDTGEYRLTTPRRCSTKRLNESRPLEGKLETHRFESGSREAPLEMGIGSFLLYLVVASKTELDKMANLRIEMEMLLLNAKEELQKKELQENPPMSLNDAYANEPSGYQFSPQVISNLASSIFQDSLTSVLQEENTECEVSKPEDYHRGADRSSKLQVEEGSLRLDEKAEERHTKYQIQRQRKLKDNECEVSKPEMVTDERYGVCPYELEKKLHELLETRQQEELLKLETALSRVERRLQEKDTEVSWWKDAAHLLAQRVPESSRAGLEWCDPESSTTCSDQSVPRSFKACSKDRVSFSR</sequence>
<evidence type="ECO:0000313" key="4">
    <source>
        <dbReference type="Proteomes" id="UP000489600"/>
    </source>
</evidence>
<evidence type="ECO:0008006" key="5">
    <source>
        <dbReference type="Google" id="ProtNLM"/>
    </source>
</evidence>
<proteinExistence type="predicted"/>
<organism evidence="3 4">
    <name type="scientific">Arabis nemorensis</name>
    <dbReference type="NCBI Taxonomy" id="586526"/>
    <lineage>
        <taxon>Eukaryota</taxon>
        <taxon>Viridiplantae</taxon>
        <taxon>Streptophyta</taxon>
        <taxon>Embryophyta</taxon>
        <taxon>Tracheophyta</taxon>
        <taxon>Spermatophyta</taxon>
        <taxon>Magnoliopsida</taxon>
        <taxon>eudicotyledons</taxon>
        <taxon>Gunneridae</taxon>
        <taxon>Pentapetalae</taxon>
        <taxon>rosids</taxon>
        <taxon>malvids</taxon>
        <taxon>Brassicales</taxon>
        <taxon>Brassicaceae</taxon>
        <taxon>Arabideae</taxon>
        <taxon>Arabis</taxon>
    </lineage>
</organism>
<dbReference type="GO" id="GO:0008356">
    <property type="term" value="P:asymmetric cell division"/>
    <property type="evidence" value="ECO:0007669"/>
    <property type="project" value="InterPro"/>
</dbReference>
<feature type="region of interest" description="Disordered" evidence="2">
    <location>
        <begin position="186"/>
        <end position="205"/>
    </location>
</feature>
<keyword evidence="4" id="KW-1185">Reference proteome</keyword>
<dbReference type="OrthoDB" id="1916242at2759"/>
<protein>
    <recommendedName>
        <fullName evidence="5">Protein POLAR LOCALIZATION DURING ASYMMETRIC DIVISION AND REDISTRIBUTION</fullName>
    </recommendedName>
</protein>
<dbReference type="Proteomes" id="UP000489600">
    <property type="component" value="Unassembled WGS sequence"/>
</dbReference>
<gene>
    <name evidence="3" type="ORF">ANE_LOCUS21202</name>
</gene>
<dbReference type="PANTHER" id="PTHR33476">
    <property type="entry name" value="EMB|CAB62613.1"/>
    <property type="match status" value="1"/>
</dbReference>
<keyword evidence="1" id="KW-0175">Coiled coil</keyword>
<comment type="caution">
    <text evidence="3">The sequence shown here is derived from an EMBL/GenBank/DDBJ whole genome shotgun (WGS) entry which is preliminary data.</text>
</comment>
<evidence type="ECO:0000313" key="3">
    <source>
        <dbReference type="EMBL" id="VVB10758.1"/>
    </source>
</evidence>
<accession>A0A565CAZ7</accession>
<reference evidence="3" key="1">
    <citation type="submission" date="2019-07" db="EMBL/GenBank/DDBJ databases">
        <authorList>
            <person name="Dittberner H."/>
        </authorList>
    </citation>
    <scope>NUCLEOTIDE SEQUENCE [LARGE SCALE GENOMIC DNA]</scope>
</reference>
<dbReference type="InterPro" id="IPR040348">
    <property type="entry name" value="POLAR-like"/>
</dbReference>
<name>A0A565CAZ7_9BRAS</name>
<feature type="coiled-coil region" evidence="1">
    <location>
        <begin position="263"/>
        <end position="290"/>
    </location>
</feature>